<evidence type="ECO:0000256" key="3">
    <source>
        <dbReference type="ARBA" id="ARBA00013025"/>
    </source>
</evidence>
<dbReference type="InterPro" id="IPR036565">
    <property type="entry name" value="Mur-like_cat_sf"/>
</dbReference>
<dbReference type="PANTHER" id="PTHR11136:SF5">
    <property type="entry name" value="FOLYLPOLYGLUTAMATE SYNTHASE, MITOCHONDRIAL"/>
    <property type="match status" value="1"/>
</dbReference>
<dbReference type="InterPro" id="IPR036615">
    <property type="entry name" value="Mur_ligase_C_dom_sf"/>
</dbReference>
<dbReference type="PANTHER" id="PTHR11136">
    <property type="entry name" value="FOLYLPOLYGLUTAMATE SYNTHASE-RELATED"/>
    <property type="match status" value="1"/>
</dbReference>
<protein>
    <recommendedName>
        <fullName evidence="3">tetrahydrofolate synthase</fullName>
        <ecNumber evidence="3">6.3.2.17</ecNumber>
    </recommendedName>
    <alternativeName>
        <fullName evidence="11">Folylpoly-gamma-glutamate synthetase</fullName>
    </alternativeName>
    <alternativeName>
        <fullName evidence="10">Tetrahydrofolylpolyglutamate synthase</fullName>
    </alternativeName>
</protein>
<name>A0AAV0AL14_PHAPC</name>
<dbReference type="AlphaFoldDB" id="A0AAV0AL14"/>
<comment type="pathway">
    <text evidence="1">Cofactor biosynthesis; tetrahydrofolylpolyglutamate biosynthesis.</text>
</comment>
<dbReference type="Gene3D" id="3.90.190.20">
    <property type="entry name" value="Mur ligase, C-terminal domain"/>
    <property type="match status" value="1"/>
</dbReference>
<sequence length="646" mass="72337">MVSTILSRSSNLRLGVGGIGIVQRFITRINHYYYHPKRWFDTQPFDGNHPDRPRVMYDEMTTRGYKEAISALNSLQSNASVLANIQAEASKVNSRNVLDQTSYYLSRIGYQPKDLNRLNVIHISGTKGKGSTAAFCSSILSDLSKGLKPSPKIGLYTSPHLVAVRERIRIDGQPISEEMFAKYFWEVWDRFYDGNLEPLREDISVRPGYFRYLTYLAYHVFISEKVDATILEVGLGGLRDPTNLVPSPIVTGVTPLGLDHQNVLGRSMAEIAGHKGGIFKPGVPAITVHQEYPDAMNVLKARAIELEASSFTVVPIHPILKTIELGLAGDHQRSNASLAVALVQAFLSSPRLPSKLKTYEGKIIDETSLKTFRDDLPSLPREPSPIVPITIESEFTPPMTSLPQEIVSPEILSERFCRALRETRWPGRCQTFRDPKDPDLVWFLDGAHTVESMICCGNWWNEMVRSNNQDQQGGDGKEGKRIRRALIFNCTSGRSGGELLSKLFETIQSSKRHGLKADGQVFEKIIVTSNKTYKNLIKPDLRSVVEQTKDEQGLRERELTFRAEIERSFSESFRGIKGLEVICFRDSIEESVEEILRLKESGVIEQSIEPGVTDQSLTSERGRMEVLVTGSLHLVGGTLEVIESKG</sequence>
<evidence type="ECO:0000256" key="2">
    <source>
        <dbReference type="ARBA" id="ARBA00008276"/>
    </source>
</evidence>
<evidence type="ECO:0000256" key="10">
    <source>
        <dbReference type="ARBA" id="ARBA00030592"/>
    </source>
</evidence>
<evidence type="ECO:0000256" key="7">
    <source>
        <dbReference type="ARBA" id="ARBA00022741"/>
    </source>
</evidence>
<keyword evidence="14" id="KW-1185">Reference proteome</keyword>
<evidence type="ECO:0000256" key="5">
    <source>
        <dbReference type="ARBA" id="ARBA00022598"/>
    </source>
</evidence>
<dbReference type="GO" id="GO:0006730">
    <property type="term" value="P:one-carbon metabolic process"/>
    <property type="evidence" value="ECO:0007669"/>
    <property type="project" value="UniProtKB-KW"/>
</dbReference>
<evidence type="ECO:0000313" key="14">
    <source>
        <dbReference type="Proteomes" id="UP001153365"/>
    </source>
</evidence>
<dbReference type="GO" id="GO:0046872">
    <property type="term" value="F:metal ion binding"/>
    <property type="evidence" value="ECO:0007669"/>
    <property type="project" value="UniProtKB-KW"/>
</dbReference>
<evidence type="ECO:0000256" key="1">
    <source>
        <dbReference type="ARBA" id="ARBA00005150"/>
    </source>
</evidence>
<organism evidence="13 14">
    <name type="scientific">Phakopsora pachyrhizi</name>
    <name type="common">Asian soybean rust disease fungus</name>
    <dbReference type="NCBI Taxonomy" id="170000"/>
    <lineage>
        <taxon>Eukaryota</taxon>
        <taxon>Fungi</taxon>
        <taxon>Dikarya</taxon>
        <taxon>Basidiomycota</taxon>
        <taxon>Pucciniomycotina</taxon>
        <taxon>Pucciniomycetes</taxon>
        <taxon>Pucciniales</taxon>
        <taxon>Phakopsoraceae</taxon>
        <taxon>Phakopsora</taxon>
    </lineage>
</organism>
<keyword evidence="6" id="KW-0479">Metal-binding</keyword>
<dbReference type="PROSITE" id="PS01011">
    <property type="entry name" value="FOLYLPOLYGLU_SYNT_1"/>
    <property type="match status" value="1"/>
</dbReference>
<comment type="catalytic activity">
    <reaction evidence="12">
        <text>(6S)-5,6,7,8-tetrahydrofolyl-(gamma-L-Glu)(n) + L-glutamate + ATP = (6S)-5,6,7,8-tetrahydrofolyl-(gamma-L-Glu)(n+1) + ADP + phosphate + H(+)</text>
        <dbReference type="Rhea" id="RHEA:10580"/>
        <dbReference type="Rhea" id="RHEA-COMP:14738"/>
        <dbReference type="Rhea" id="RHEA-COMP:14740"/>
        <dbReference type="ChEBI" id="CHEBI:15378"/>
        <dbReference type="ChEBI" id="CHEBI:29985"/>
        <dbReference type="ChEBI" id="CHEBI:30616"/>
        <dbReference type="ChEBI" id="CHEBI:43474"/>
        <dbReference type="ChEBI" id="CHEBI:141005"/>
        <dbReference type="ChEBI" id="CHEBI:456216"/>
        <dbReference type="EC" id="6.3.2.17"/>
    </reaction>
</comment>
<comment type="similarity">
    <text evidence="2">Belongs to the folylpolyglutamate synthase family.</text>
</comment>
<evidence type="ECO:0000256" key="8">
    <source>
        <dbReference type="ARBA" id="ARBA00022840"/>
    </source>
</evidence>
<dbReference type="InterPro" id="IPR001645">
    <property type="entry name" value="Folylpolyglutamate_synth"/>
</dbReference>
<keyword evidence="4" id="KW-0554">One-carbon metabolism</keyword>
<dbReference type="GO" id="GO:0005829">
    <property type="term" value="C:cytosol"/>
    <property type="evidence" value="ECO:0007669"/>
    <property type="project" value="TreeGrafter"/>
</dbReference>
<keyword evidence="5 13" id="KW-0436">Ligase</keyword>
<keyword evidence="8" id="KW-0067">ATP-binding</keyword>
<dbReference type="GO" id="GO:0004326">
    <property type="term" value="F:tetrahydrofolylpolyglutamate synthase activity"/>
    <property type="evidence" value="ECO:0007669"/>
    <property type="project" value="UniProtKB-EC"/>
</dbReference>
<evidence type="ECO:0000256" key="9">
    <source>
        <dbReference type="ARBA" id="ARBA00022842"/>
    </source>
</evidence>
<dbReference type="PROSITE" id="PS01012">
    <property type="entry name" value="FOLYLPOLYGLU_SYNT_2"/>
    <property type="match status" value="1"/>
</dbReference>
<dbReference type="NCBIfam" id="TIGR01499">
    <property type="entry name" value="folC"/>
    <property type="match status" value="1"/>
</dbReference>
<dbReference type="InterPro" id="IPR018109">
    <property type="entry name" value="Folylpolyglutamate_synth_CS"/>
</dbReference>
<evidence type="ECO:0000256" key="11">
    <source>
        <dbReference type="ARBA" id="ARBA00030876"/>
    </source>
</evidence>
<dbReference type="SUPFAM" id="SSF53623">
    <property type="entry name" value="MurD-like peptide ligases, catalytic domain"/>
    <property type="match status" value="1"/>
</dbReference>
<evidence type="ECO:0000256" key="4">
    <source>
        <dbReference type="ARBA" id="ARBA00022563"/>
    </source>
</evidence>
<dbReference type="EC" id="6.3.2.17" evidence="3"/>
<keyword evidence="7" id="KW-0547">Nucleotide-binding</keyword>
<dbReference type="EMBL" id="CALTRL010000689">
    <property type="protein sequence ID" value="CAH7669286.1"/>
    <property type="molecule type" value="Genomic_DNA"/>
</dbReference>
<evidence type="ECO:0000313" key="13">
    <source>
        <dbReference type="EMBL" id="CAH7669286.1"/>
    </source>
</evidence>
<proteinExistence type="inferred from homology"/>
<keyword evidence="9" id="KW-0460">Magnesium</keyword>
<dbReference type="Proteomes" id="UP001153365">
    <property type="component" value="Unassembled WGS sequence"/>
</dbReference>
<dbReference type="SUPFAM" id="SSF53244">
    <property type="entry name" value="MurD-like peptide ligases, peptide-binding domain"/>
    <property type="match status" value="1"/>
</dbReference>
<accession>A0AAV0AL14</accession>
<dbReference type="GO" id="GO:0005739">
    <property type="term" value="C:mitochondrion"/>
    <property type="evidence" value="ECO:0007669"/>
    <property type="project" value="TreeGrafter"/>
</dbReference>
<dbReference type="GO" id="GO:0005524">
    <property type="term" value="F:ATP binding"/>
    <property type="evidence" value="ECO:0007669"/>
    <property type="project" value="UniProtKB-KW"/>
</dbReference>
<dbReference type="Gene3D" id="3.40.1190.10">
    <property type="entry name" value="Mur-like, catalytic domain"/>
    <property type="match status" value="1"/>
</dbReference>
<reference evidence="13" key="1">
    <citation type="submission" date="2022-06" db="EMBL/GenBank/DDBJ databases">
        <authorList>
            <consortium name="SYNGENTA / RWTH Aachen University"/>
        </authorList>
    </citation>
    <scope>NUCLEOTIDE SEQUENCE</scope>
</reference>
<comment type="caution">
    <text evidence="13">The sequence shown here is derived from an EMBL/GenBank/DDBJ whole genome shotgun (WGS) entry which is preliminary data.</text>
</comment>
<evidence type="ECO:0000256" key="12">
    <source>
        <dbReference type="ARBA" id="ARBA00047493"/>
    </source>
</evidence>
<evidence type="ECO:0000256" key="6">
    <source>
        <dbReference type="ARBA" id="ARBA00022723"/>
    </source>
</evidence>
<gene>
    <name evidence="13" type="ORF">PPACK8108_LOCUS3878</name>
</gene>